<dbReference type="GO" id="GO:0003677">
    <property type="term" value="F:DNA binding"/>
    <property type="evidence" value="ECO:0007669"/>
    <property type="project" value="UniProtKB-KW"/>
</dbReference>
<comment type="caution">
    <text evidence="10">The sequence shown here is derived from an EMBL/GenBank/DDBJ whole genome shotgun (WGS) entry which is preliminary data.</text>
</comment>
<dbReference type="GO" id="GO:0000127">
    <property type="term" value="C:transcription factor TFIIIC complex"/>
    <property type="evidence" value="ECO:0007669"/>
    <property type="project" value="InterPro"/>
</dbReference>
<dbReference type="Pfam" id="PF24538">
    <property type="entry name" value="DUF7599"/>
    <property type="match status" value="1"/>
</dbReference>
<feature type="compositionally biased region" description="Basic residues" evidence="7">
    <location>
        <begin position="777"/>
        <end position="786"/>
    </location>
</feature>
<dbReference type="GO" id="GO:0005634">
    <property type="term" value="C:nucleus"/>
    <property type="evidence" value="ECO:0007669"/>
    <property type="project" value="UniProtKB-SubCell"/>
</dbReference>
<evidence type="ECO:0000313" key="10">
    <source>
        <dbReference type="EMBL" id="GME73211.1"/>
    </source>
</evidence>
<evidence type="ECO:0000313" key="11">
    <source>
        <dbReference type="Proteomes" id="UP001165120"/>
    </source>
</evidence>
<dbReference type="InterPro" id="IPR007309">
    <property type="entry name" value="TFIIIC_Bblock-bd"/>
</dbReference>
<dbReference type="GO" id="GO:0006384">
    <property type="term" value="P:transcription initiation at RNA polymerase III promoter"/>
    <property type="evidence" value="ECO:0007669"/>
    <property type="project" value="InterPro"/>
</dbReference>
<dbReference type="InterPro" id="IPR056020">
    <property type="entry name" value="DUF7599"/>
</dbReference>
<dbReference type="SUPFAM" id="SSF46785">
    <property type="entry name" value="Winged helix' DNA-binding domain"/>
    <property type="match status" value="1"/>
</dbReference>
<keyword evidence="4" id="KW-0804">Transcription</keyword>
<evidence type="ECO:0000256" key="6">
    <source>
        <dbReference type="SAM" id="Coils"/>
    </source>
</evidence>
<keyword evidence="2" id="KW-0597">Phosphoprotein</keyword>
<name>A0A9W6T3B5_CANBO</name>
<evidence type="ECO:0000256" key="2">
    <source>
        <dbReference type="ARBA" id="ARBA00022553"/>
    </source>
</evidence>
<reference evidence="10" key="1">
    <citation type="submission" date="2023-04" db="EMBL/GenBank/DDBJ databases">
        <title>Candida boidinii NBRC 10035.</title>
        <authorList>
            <person name="Ichikawa N."/>
            <person name="Sato H."/>
            <person name="Tonouchi N."/>
        </authorList>
    </citation>
    <scope>NUCLEOTIDE SEQUENCE</scope>
    <source>
        <strain evidence="10">NBRC 10035</strain>
    </source>
</reference>
<proteinExistence type="predicted"/>
<dbReference type="InterPro" id="IPR036390">
    <property type="entry name" value="WH_DNA-bd_sf"/>
</dbReference>
<comment type="subcellular location">
    <subcellularLocation>
        <location evidence="1">Nucleus</location>
    </subcellularLocation>
</comment>
<feature type="compositionally biased region" description="Basic and acidic residues" evidence="7">
    <location>
        <begin position="712"/>
        <end position="722"/>
    </location>
</feature>
<feature type="domain" description="DUF7599" evidence="9">
    <location>
        <begin position="194"/>
        <end position="273"/>
    </location>
</feature>
<evidence type="ECO:0000259" key="8">
    <source>
        <dbReference type="Pfam" id="PF04182"/>
    </source>
</evidence>
<dbReference type="PANTHER" id="PTHR15180:SF1">
    <property type="entry name" value="GENERAL TRANSCRIPTION FACTOR 3C POLYPEPTIDE 1"/>
    <property type="match status" value="1"/>
</dbReference>
<organism evidence="10 11">
    <name type="scientific">Candida boidinii</name>
    <name type="common">Yeast</name>
    <dbReference type="NCBI Taxonomy" id="5477"/>
    <lineage>
        <taxon>Eukaryota</taxon>
        <taxon>Fungi</taxon>
        <taxon>Dikarya</taxon>
        <taxon>Ascomycota</taxon>
        <taxon>Saccharomycotina</taxon>
        <taxon>Pichiomycetes</taxon>
        <taxon>Pichiales</taxon>
        <taxon>Pichiaceae</taxon>
        <taxon>Ogataea</taxon>
        <taxon>Ogataea/Candida clade</taxon>
    </lineage>
</organism>
<evidence type="ECO:0000256" key="3">
    <source>
        <dbReference type="ARBA" id="ARBA00023125"/>
    </source>
</evidence>
<accession>A0A9W6T3B5</accession>
<evidence type="ECO:0000256" key="5">
    <source>
        <dbReference type="ARBA" id="ARBA00023242"/>
    </source>
</evidence>
<evidence type="ECO:0000259" key="9">
    <source>
        <dbReference type="Pfam" id="PF24538"/>
    </source>
</evidence>
<dbReference type="Proteomes" id="UP001165120">
    <property type="component" value="Unassembled WGS sequence"/>
</dbReference>
<feature type="region of interest" description="Disordered" evidence="7">
    <location>
        <begin position="279"/>
        <end position="309"/>
    </location>
</feature>
<keyword evidence="3" id="KW-0238">DNA-binding</keyword>
<gene>
    <name evidence="10" type="ORF">Cboi02_000395200</name>
</gene>
<evidence type="ECO:0000256" key="4">
    <source>
        <dbReference type="ARBA" id="ARBA00023163"/>
    </source>
</evidence>
<keyword evidence="5" id="KW-0539">Nucleus</keyword>
<dbReference type="PANTHER" id="PTHR15180">
    <property type="entry name" value="GENERAL TRANSCRIPTION FACTOR 3C POLYPEPTIDE 1"/>
    <property type="match status" value="1"/>
</dbReference>
<dbReference type="AlphaFoldDB" id="A0A9W6T3B5"/>
<keyword evidence="11" id="KW-1185">Reference proteome</keyword>
<dbReference type="GO" id="GO:0042791">
    <property type="term" value="P:5S class rRNA transcription by RNA polymerase III"/>
    <property type="evidence" value="ECO:0007669"/>
    <property type="project" value="TreeGrafter"/>
</dbReference>
<feature type="compositionally biased region" description="Acidic residues" evidence="7">
    <location>
        <begin position="286"/>
        <end position="307"/>
    </location>
</feature>
<feature type="coiled-coil region" evidence="6">
    <location>
        <begin position="515"/>
        <end position="542"/>
    </location>
</feature>
<dbReference type="Pfam" id="PF04182">
    <property type="entry name" value="B-block_TFIIIC"/>
    <property type="match status" value="1"/>
</dbReference>
<dbReference type="InterPro" id="IPR044210">
    <property type="entry name" value="Tfc3-like"/>
</dbReference>
<feature type="region of interest" description="Disordered" evidence="7">
    <location>
        <begin position="760"/>
        <end position="786"/>
    </location>
</feature>
<evidence type="ECO:0000256" key="7">
    <source>
        <dbReference type="SAM" id="MobiDB-lite"/>
    </source>
</evidence>
<feature type="region of interest" description="Disordered" evidence="7">
    <location>
        <begin position="695"/>
        <end position="739"/>
    </location>
</feature>
<evidence type="ECO:0000256" key="1">
    <source>
        <dbReference type="ARBA" id="ARBA00004123"/>
    </source>
</evidence>
<feature type="compositionally biased region" description="Basic and acidic residues" evidence="7">
    <location>
        <begin position="762"/>
        <end position="775"/>
    </location>
</feature>
<dbReference type="EMBL" id="BSXN01001476">
    <property type="protein sequence ID" value="GME73211.1"/>
    <property type="molecule type" value="Genomic_DNA"/>
</dbReference>
<protein>
    <submittedName>
        <fullName evidence="10">Unnamed protein product</fullName>
    </submittedName>
</protein>
<feature type="domain" description="B-block binding subunit of TFIIIC" evidence="8">
    <location>
        <begin position="113"/>
        <end position="181"/>
    </location>
</feature>
<sequence length="830" mass="95618">MEIISIDSPDKVIDFIKEELCVADNTGLHLDEIYSALRENLGPLDDFYQKLVFSYILKIPGVSVFKGKDEITNKQQLKKISKEEIDELLFKIDEDSKSLYLSFVPKSQNIIGEFPYELLRYIAKSKSKGITSPELAKISGQDPRSFTSRLAYLESNNLIKKIPYVDKSISSYILVHTRYINDFKVDQIGTNKAAILEMIINELQKAPNNVRVISDLKKELKFETRLKSRRFQRYLRILGRLGYIRKVLAEHEETTKTFHAIQLIKDVSNKESLDELKSETLKEEIENTEDDPNDKEDEDEEEEEEIDIQNSKDKQFSIFNLVFPIANQILSLTAEKKEAGFPATDLITKLTGKLSSKHMYKVLLLMTSEKVREGDGRYLILRGYDFKGKTKFLRYIIQNDFLKSKDLPVEIQDDGFKKLESLNSKSLVDLSLKEFATSVSRFAGFLLPNGNPAFYWYGYKGPIISALAKNKLKITYPRQTVDSNESKAIVINKEKNHSIAKRYKEKQDENRIKLSAAAIAAVAKHEESLKNLENSSDTNKKKDSPEILDGVSFLYSKREKALVKIVDEANVVYLGKVLIEKLTKELDVEHTIDRKTIVKMLKSLHERKLVVVERVERRPVPATMIKSVSFPPTPEQIEGVLKAVRAPWKVKDSHDEKELFRWSDKPIIKSDIQFYETPEILNVLRERMELRKQKRLKRLASKRSGGSRGAKSKPDASLDKPLKFRRKRRRSAASIKAEKSSQVSERDVLWPLIKKRKKKRVNIRDRDDPSSETKGRSPYKPRKVRRSQRFELKHAVFIARAAVITQSLSMSEVGQLLKKLLVERDLNISD</sequence>
<keyword evidence="6" id="KW-0175">Coiled coil</keyword>